<dbReference type="Pfam" id="PF03328">
    <property type="entry name" value="HpcH_HpaI"/>
    <property type="match status" value="2"/>
</dbReference>
<keyword evidence="8" id="KW-1185">Reference proteome</keyword>
<feature type="domain" description="HpcH/HpaI aldolase/citrate lyase" evidence="6">
    <location>
        <begin position="11"/>
        <end position="103"/>
    </location>
</feature>
<evidence type="ECO:0000256" key="3">
    <source>
        <dbReference type="ARBA" id="ARBA00022842"/>
    </source>
</evidence>
<evidence type="ECO:0000256" key="1">
    <source>
        <dbReference type="ARBA" id="ARBA00001946"/>
    </source>
</evidence>
<comment type="cofactor">
    <cofactor evidence="1">
        <name>Mg(2+)</name>
        <dbReference type="ChEBI" id="CHEBI:18420"/>
    </cofactor>
</comment>
<dbReference type="Proteomes" id="UP000247591">
    <property type="component" value="Unassembled WGS sequence"/>
</dbReference>
<dbReference type="GO" id="GO:0016829">
    <property type="term" value="F:lyase activity"/>
    <property type="evidence" value="ECO:0007669"/>
    <property type="project" value="UniProtKB-KW"/>
</dbReference>
<evidence type="ECO:0000256" key="5">
    <source>
        <dbReference type="PIRSR" id="PIRSR015582-2"/>
    </source>
</evidence>
<reference evidence="7 8" key="1">
    <citation type="submission" date="2018-06" db="EMBL/GenBank/DDBJ databases">
        <title>Genomic Encyclopedia of Type Strains, Phase IV (KMG-IV): sequencing the most valuable type-strain genomes for metagenomic binning, comparative biology and taxonomic classification.</title>
        <authorList>
            <person name="Goeker M."/>
        </authorList>
    </citation>
    <scope>NUCLEOTIDE SEQUENCE [LARGE SCALE GENOMIC DNA]</scope>
    <source>
        <strain evidence="7 8">DSM 45521</strain>
    </source>
</reference>
<dbReference type="OrthoDB" id="5172636at2"/>
<dbReference type="EMBL" id="QJSP01000008">
    <property type="protein sequence ID" value="PYE16258.1"/>
    <property type="molecule type" value="Genomic_DNA"/>
</dbReference>
<feature type="binding site" evidence="5">
    <location>
        <position position="138"/>
    </location>
    <ligand>
        <name>Mg(2+)</name>
        <dbReference type="ChEBI" id="CHEBI:18420"/>
    </ligand>
</feature>
<dbReference type="GO" id="GO:0006107">
    <property type="term" value="P:oxaloacetate metabolic process"/>
    <property type="evidence" value="ECO:0007669"/>
    <property type="project" value="TreeGrafter"/>
</dbReference>
<evidence type="ECO:0000256" key="2">
    <source>
        <dbReference type="ARBA" id="ARBA00022723"/>
    </source>
</evidence>
<dbReference type="PIRSF" id="PIRSF015582">
    <property type="entry name" value="Cit_lyase_B"/>
    <property type="match status" value="1"/>
</dbReference>
<keyword evidence="2 5" id="KW-0479">Metal-binding</keyword>
<comment type="caution">
    <text evidence="7">The sequence shown here is derived from an EMBL/GenBank/DDBJ whole genome shotgun (WGS) entry which is preliminary data.</text>
</comment>
<dbReference type="InterPro" id="IPR040442">
    <property type="entry name" value="Pyrv_kinase-like_dom_sf"/>
</dbReference>
<evidence type="ECO:0000313" key="8">
    <source>
        <dbReference type="Proteomes" id="UP000247591"/>
    </source>
</evidence>
<feature type="binding site" evidence="4">
    <location>
        <position position="112"/>
    </location>
    <ligand>
        <name>substrate</name>
    </ligand>
</feature>
<dbReference type="PANTHER" id="PTHR32308">
    <property type="entry name" value="LYASE BETA SUBUNIT, PUTATIVE (AFU_ORTHOLOGUE AFUA_4G13030)-RELATED"/>
    <property type="match status" value="1"/>
</dbReference>
<protein>
    <submittedName>
        <fullName evidence="7">Citrate lyase subunit beta/citryl-CoA lyase</fullName>
    </submittedName>
</protein>
<keyword evidence="3 5" id="KW-0460">Magnesium</keyword>
<dbReference type="Gene3D" id="3.20.20.60">
    <property type="entry name" value="Phosphoenolpyruvate-binding domains"/>
    <property type="match status" value="1"/>
</dbReference>
<dbReference type="RefSeq" id="WP_110470148.1">
    <property type="nucleotide sequence ID" value="NZ_QJSP01000008.1"/>
</dbReference>
<organism evidence="7 8">
    <name type="scientific">Williamsia limnetica</name>
    <dbReference type="NCBI Taxonomy" id="882452"/>
    <lineage>
        <taxon>Bacteria</taxon>
        <taxon>Bacillati</taxon>
        <taxon>Actinomycetota</taxon>
        <taxon>Actinomycetes</taxon>
        <taxon>Mycobacteriales</taxon>
        <taxon>Nocardiaceae</taxon>
        <taxon>Williamsia</taxon>
    </lineage>
</organism>
<feature type="domain" description="HpcH/HpaI aldolase/citrate lyase" evidence="6">
    <location>
        <begin position="107"/>
        <end position="216"/>
    </location>
</feature>
<keyword evidence="7" id="KW-0456">Lyase</keyword>
<dbReference type="AlphaFoldDB" id="A0A318RGQ8"/>
<proteinExistence type="predicted"/>
<feature type="binding site" evidence="5">
    <location>
        <position position="112"/>
    </location>
    <ligand>
        <name>Mg(2+)</name>
        <dbReference type="ChEBI" id="CHEBI:18420"/>
    </ligand>
</feature>
<dbReference type="GO" id="GO:0000287">
    <property type="term" value="F:magnesium ion binding"/>
    <property type="evidence" value="ECO:0007669"/>
    <property type="project" value="TreeGrafter"/>
</dbReference>
<dbReference type="InterPro" id="IPR005000">
    <property type="entry name" value="Aldolase/citrate-lyase_domain"/>
</dbReference>
<evidence type="ECO:0000313" key="7">
    <source>
        <dbReference type="EMBL" id="PYE16258.1"/>
    </source>
</evidence>
<dbReference type="PANTHER" id="PTHR32308:SF10">
    <property type="entry name" value="CITRATE LYASE SUBUNIT BETA"/>
    <property type="match status" value="1"/>
</dbReference>
<accession>A0A318RGQ8</accession>
<name>A0A318RGQ8_WILLI</name>
<dbReference type="SUPFAM" id="SSF51621">
    <property type="entry name" value="Phosphoenolpyruvate/pyruvate domain"/>
    <property type="match status" value="1"/>
</dbReference>
<evidence type="ECO:0000259" key="6">
    <source>
        <dbReference type="Pfam" id="PF03328"/>
    </source>
</evidence>
<evidence type="ECO:0000256" key="4">
    <source>
        <dbReference type="PIRSR" id="PIRSR015582-1"/>
    </source>
</evidence>
<dbReference type="InterPro" id="IPR015813">
    <property type="entry name" value="Pyrv/PenolPyrv_kinase-like_dom"/>
</dbReference>
<feature type="binding site" evidence="4">
    <location>
        <position position="65"/>
    </location>
    <ligand>
        <name>substrate</name>
    </ligand>
</feature>
<gene>
    <name evidence="7" type="ORF">DFR67_1089</name>
</gene>
<sequence>MNHWNMPGPAILFCPADRPERYAKALHRADAVILDLEDAIRPESREAARRSLIEYPIDPDRTIVRINPAGTDDHQSDLAALAQTSYRAVMLAKSESAESVAQVGYDVVALVETPAGALAAAQIAGAPNCIGLMWGAEDLVAAMGGRSSRFTAAEAHAGRYRDVARQVRGMVRLASSAHGRFAIDSVHIDIADTDGLFAEALDAVNLGYEATACIHPSQVEVVRAAYRPAPDDIRWAEGVLEAAATSAGGVFRVDGQMIDAPLLAQARAIIRRAGV</sequence>
<dbReference type="InterPro" id="IPR011206">
    <property type="entry name" value="Citrate_lyase_beta/mcl1/mcl2"/>
</dbReference>